<evidence type="ECO:0000256" key="2">
    <source>
        <dbReference type="ARBA" id="ARBA00022771"/>
    </source>
</evidence>
<evidence type="ECO:0000256" key="5">
    <source>
        <dbReference type="SAM" id="MobiDB-lite"/>
    </source>
</evidence>
<reference evidence="7" key="1">
    <citation type="submission" date="2022-07" db="EMBL/GenBank/DDBJ databases">
        <title>The genome of Lyophyllum shimeji provides insight into the initial evolution of ectomycorrhizal fungal genome.</title>
        <authorList>
            <person name="Kobayashi Y."/>
            <person name="Shibata T."/>
            <person name="Hirakawa H."/>
            <person name="Shigenobu S."/>
            <person name="Nishiyama T."/>
            <person name="Yamada A."/>
            <person name="Hasebe M."/>
            <person name="Kawaguchi M."/>
        </authorList>
    </citation>
    <scope>NUCLEOTIDE SEQUENCE</scope>
    <source>
        <strain evidence="7">AT787</strain>
    </source>
</reference>
<evidence type="ECO:0000313" key="7">
    <source>
        <dbReference type="EMBL" id="GLB40542.1"/>
    </source>
</evidence>
<comment type="caution">
    <text evidence="7">The sequence shown here is derived from an EMBL/GenBank/DDBJ whole genome shotgun (WGS) entry which is preliminary data.</text>
</comment>
<dbReference type="PANTHER" id="PTHR12681:SF0">
    <property type="entry name" value="ZINC FINGER CCCH DOMAIN-CONTAINING PROTEIN 15"/>
    <property type="match status" value="1"/>
</dbReference>
<evidence type="ECO:0000256" key="4">
    <source>
        <dbReference type="PROSITE-ProRule" id="PRU00723"/>
    </source>
</evidence>
<dbReference type="EMBL" id="BRPK01000008">
    <property type="protein sequence ID" value="GLB40542.1"/>
    <property type="molecule type" value="Genomic_DNA"/>
</dbReference>
<dbReference type="InterPro" id="IPR000571">
    <property type="entry name" value="Znf_CCCH"/>
</dbReference>
<proteinExistence type="predicted"/>
<feature type="compositionally biased region" description="Basic and acidic residues" evidence="5">
    <location>
        <begin position="47"/>
        <end position="72"/>
    </location>
</feature>
<dbReference type="Gene3D" id="6.20.400.10">
    <property type="match status" value="1"/>
</dbReference>
<evidence type="ECO:0000259" key="6">
    <source>
        <dbReference type="PROSITE" id="PS50103"/>
    </source>
</evidence>
<dbReference type="Pfam" id="PF16543">
    <property type="entry name" value="DFRP_C"/>
    <property type="match status" value="1"/>
</dbReference>
<organism evidence="7 8">
    <name type="scientific">Lyophyllum shimeji</name>
    <name type="common">Hon-shimeji</name>
    <name type="synonym">Tricholoma shimeji</name>
    <dbReference type="NCBI Taxonomy" id="47721"/>
    <lineage>
        <taxon>Eukaryota</taxon>
        <taxon>Fungi</taxon>
        <taxon>Dikarya</taxon>
        <taxon>Basidiomycota</taxon>
        <taxon>Agaricomycotina</taxon>
        <taxon>Agaricomycetes</taxon>
        <taxon>Agaricomycetidae</taxon>
        <taxon>Agaricales</taxon>
        <taxon>Tricholomatineae</taxon>
        <taxon>Lyophyllaceae</taxon>
        <taxon>Lyophyllum</taxon>
    </lineage>
</organism>
<dbReference type="OrthoDB" id="278280at2759"/>
<dbReference type="AlphaFoldDB" id="A0A9P3UPR4"/>
<name>A0A9P3UPR4_LYOSH</name>
<feature type="compositionally biased region" description="Acidic residues" evidence="5">
    <location>
        <begin position="293"/>
        <end position="305"/>
    </location>
</feature>
<accession>A0A9P3UPR4</accession>
<dbReference type="GO" id="GO:0008270">
    <property type="term" value="F:zinc ion binding"/>
    <property type="evidence" value="ECO:0007669"/>
    <property type="project" value="UniProtKB-KW"/>
</dbReference>
<dbReference type="SMART" id="SM00356">
    <property type="entry name" value="ZnF_C3H1"/>
    <property type="match status" value="2"/>
</dbReference>
<evidence type="ECO:0000313" key="8">
    <source>
        <dbReference type="Proteomes" id="UP001063166"/>
    </source>
</evidence>
<evidence type="ECO:0000256" key="1">
    <source>
        <dbReference type="ARBA" id="ARBA00022723"/>
    </source>
</evidence>
<feature type="zinc finger region" description="C3H1-type" evidence="4">
    <location>
        <begin position="163"/>
        <end position="200"/>
    </location>
</feature>
<dbReference type="InterPro" id="IPR036855">
    <property type="entry name" value="Znf_CCCH_sf"/>
</dbReference>
<feature type="zinc finger region" description="C3H1-type" evidence="4">
    <location>
        <begin position="92"/>
        <end position="119"/>
    </location>
</feature>
<keyword evidence="8" id="KW-1185">Reference proteome</keyword>
<dbReference type="GO" id="GO:0003729">
    <property type="term" value="F:mRNA binding"/>
    <property type="evidence" value="ECO:0007669"/>
    <property type="project" value="TreeGrafter"/>
</dbReference>
<protein>
    <submittedName>
        <fullName evidence="7">DRG family regulatory proteins, Tma46</fullName>
    </submittedName>
</protein>
<feature type="domain" description="C3H1-type" evidence="6">
    <location>
        <begin position="92"/>
        <end position="119"/>
    </location>
</feature>
<feature type="region of interest" description="Disordered" evidence="5">
    <location>
        <begin position="1"/>
        <end position="72"/>
    </location>
</feature>
<dbReference type="GO" id="GO:0005829">
    <property type="term" value="C:cytosol"/>
    <property type="evidence" value="ECO:0007669"/>
    <property type="project" value="TreeGrafter"/>
</dbReference>
<keyword evidence="3 4" id="KW-0862">Zinc</keyword>
<dbReference type="Gene3D" id="4.10.1000.10">
    <property type="entry name" value="Zinc finger, CCCH-type"/>
    <property type="match status" value="1"/>
</dbReference>
<feature type="domain" description="C3H1-type" evidence="6">
    <location>
        <begin position="163"/>
        <end position="200"/>
    </location>
</feature>
<dbReference type="InterPro" id="IPR032378">
    <property type="entry name" value="ZC3H15/TMA46_C"/>
</dbReference>
<feature type="compositionally biased region" description="Basic and acidic residues" evidence="5">
    <location>
        <begin position="306"/>
        <end position="316"/>
    </location>
</feature>
<dbReference type="GO" id="GO:0002181">
    <property type="term" value="P:cytoplasmic translation"/>
    <property type="evidence" value="ECO:0007669"/>
    <property type="project" value="TreeGrafter"/>
</dbReference>
<dbReference type="PANTHER" id="PTHR12681">
    <property type="entry name" value="ZINC FINGER-CONTAINING PROTEIN P48ZNF"/>
    <property type="match status" value="1"/>
</dbReference>
<sequence length="346" mass="39416">MPPKKQPQASSSKVKEDKTFGLKNKNKSAKVKQEVARLQAQQASKGKSRETLEKEKEKALREKAKAEEEKRKKEEAALLKPVLTQKVPFGVDPKTVLCVYFKAGSCEKGNKCKFSHDLNVGRKVEKKNLYEDSREEKLKDTMDTWDDEKLHKVVLSKAGNPKTTTDIVCKYFIQAIETMKFGWFWECPNGEQCQYRHALPPGFVLKSQKKAAEEAAKANEISLEEFLEVERHKLGPNLTPVTPETFAIWKKTRMDKREAEQEALRKAKVAQHAAGKNVGMSGRDLFQYNPEWFQDEDDEGEEDWDLEKYRRQKEAEDLAEEEVRIAKLSLNDGFQEGGTTGSGGGQ</sequence>
<keyword evidence="2 4" id="KW-0863">Zinc-finger</keyword>
<keyword evidence="1 4" id="KW-0479">Metal-binding</keyword>
<feature type="region of interest" description="Disordered" evidence="5">
    <location>
        <begin position="292"/>
        <end position="316"/>
    </location>
</feature>
<dbReference type="PROSITE" id="PS50103">
    <property type="entry name" value="ZF_C3H1"/>
    <property type="match status" value="2"/>
</dbReference>
<evidence type="ECO:0000256" key="3">
    <source>
        <dbReference type="ARBA" id="ARBA00022833"/>
    </source>
</evidence>
<dbReference type="SUPFAM" id="SSF90229">
    <property type="entry name" value="CCCH zinc finger"/>
    <property type="match status" value="1"/>
</dbReference>
<gene>
    <name evidence="7" type="primary">TMA46</name>
    <name evidence="7" type="ORF">LshimejAT787_0804130</name>
</gene>
<dbReference type="Pfam" id="PF00642">
    <property type="entry name" value="zf-CCCH"/>
    <property type="match status" value="1"/>
</dbReference>
<dbReference type="Proteomes" id="UP001063166">
    <property type="component" value="Unassembled WGS sequence"/>
</dbReference>